<dbReference type="PANTHER" id="PTHR46579">
    <property type="entry name" value="F5/8 TYPE C DOMAIN-CONTAINING PROTEIN-RELATED"/>
    <property type="match status" value="1"/>
</dbReference>
<dbReference type="Pfam" id="PF02992">
    <property type="entry name" value="Transposase_21"/>
    <property type="match status" value="1"/>
</dbReference>
<organism evidence="1">
    <name type="scientific">Cyprinus carpio</name>
    <name type="common">Common carp</name>
    <dbReference type="NCBI Taxonomy" id="7962"/>
    <lineage>
        <taxon>Eukaryota</taxon>
        <taxon>Metazoa</taxon>
        <taxon>Chordata</taxon>
        <taxon>Craniata</taxon>
        <taxon>Vertebrata</taxon>
        <taxon>Euteleostomi</taxon>
        <taxon>Actinopterygii</taxon>
        <taxon>Neopterygii</taxon>
        <taxon>Teleostei</taxon>
        <taxon>Ostariophysi</taxon>
        <taxon>Cypriniformes</taxon>
        <taxon>Cyprinidae</taxon>
        <taxon>Cyprininae</taxon>
        <taxon>Cyprinus</taxon>
    </lineage>
</organism>
<accession>A0A9Q9W8M0</accession>
<dbReference type="PANTHER" id="PTHR46579:SF1">
    <property type="entry name" value="F5_8 TYPE C DOMAIN-CONTAINING PROTEIN"/>
    <property type="match status" value="1"/>
</dbReference>
<sequence length="703" mass="79578">MEDLLKLLKLHSAGTNAVPASKYFLEKPLAGIIDQLKRHHYCRVCTKYLGTSQSQEETLTCVSCSSSITVKDSLQEGHFFISIPLKDQLKDVLENQGMHDLCFRPDDSSRHVISDICDGTLYQTLKSNSEEDFLSLTFNCDGVPVFQSSKFSIWPILCCVNEIPPESRDKHVLLCALWFGAKKPDMTCYFHPFVEECANLSQAGFEWQHPSDQSWRHVKVHPLCCVCDAVARPLLQNFKQFNGEYGCGVCLHPGVQMRKGKGKSRVYTCADEKPSDRNHKTTVEIGQIAEREGTTILGIKGPSAIVDLPNFDVINGMVPDYMHCVLLGVCRQMATLWIDSKNYSETWYIGTQTAILDRHLLSIKPPGIVARVPRSLTERKFWKAHEWQHWLLYYSLPVLKGILPQKYHCHWALLIEGISILLGSEINTEQINHAHEALVYFVGGVQSLYGEEHMTFNVHSLLHLSKSDVHCGPLWANSAFMFEDFNGYLLKQVKSSQAVPQQICKRVLFFRAFPRLAKQFLTNAPAEVTDFCNEMRTEKHHVNKFEKFTEVTALGPPNVRLMSVSDQAALQTVREVSPNSVVNYYKRIAVNGEVVHGHTYSKTKQRNNSIVLLKDGSIFRVSHFIDMGDQCLYAIGNYGNCTVQKLARGSLIKTPLSYMSTVLFPTGFHKAINTAQVVRPCMYIQCPQSSSIVCRLLKTYYCK</sequence>
<dbReference type="InterPro" id="IPR004242">
    <property type="entry name" value="Transposase_21"/>
</dbReference>
<dbReference type="GeneID" id="109069984"/>
<evidence type="ECO:0000313" key="1">
    <source>
        <dbReference type="RefSeq" id="XP_042578835.1"/>
    </source>
</evidence>
<dbReference type="AlphaFoldDB" id="A0A9Q9W8M0"/>
<reference evidence="1" key="1">
    <citation type="submission" date="2025-08" db="UniProtKB">
        <authorList>
            <consortium name="RefSeq"/>
        </authorList>
    </citation>
    <scope>IDENTIFICATION</scope>
    <source>
        <tissue evidence="1">Muscle</tissue>
    </source>
</reference>
<proteinExistence type="predicted"/>
<dbReference type="RefSeq" id="XP_042578835.1">
    <property type="nucleotide sequence ID" value="XM_042722901.1"/>
</dbReference>
<dbReference type="KEGG" id="ccar:109069984"/>
<dbReference type="Proteomes" id="UP001155660">
    <property type="component" value="Chromosome B4"/>
</dbReference>
<gene>
    <name evidence="1" type="primary">LOC109069984</name>
</gene>
<protein>
    <submittedName>
        <fullName evidence="1">Uncharacterized protein LOC109069984 isoform X1</fullName>
    </submittedName>
</protein>
<name>A0A9Q9W8M0_CYPCA</name>
<dbReference type="OrthoDB" id="3263820at2759"/>